<dbReference type="PROSITE" id="PS51192">
    <property type="entry name" value="HELICASE_ATP_BIND_1"/>
    <property type="match status" value="1"/>
</dbReference>
<organism evidence="10 11">
    <name type="scientific">Desulfovibrio piger ATCC 29098</name>
    <dbReference type="NCBI Taxonomy" id="411464"/>
    <lineage>
        <taxon>Bacteria</taxon>
        <taxon>Pseudomonadati</taxon>
        <taxon>Thermodesulfobacteriota</taxon>
        <taxon>Desulfovibrionia</taxon>
        <taxon>Desulfovibrionales</taxon>
        <taxon>Desulfovibrionaceae</taxon>
        <taxon>Desulfovibrio</taxon>
    </lineage>
</organism>
<dbReference type="GO" id="GO:0003676">
    <property type="term" value="F:nucleic acid binding"/>
    <property type="evidence" value="ECO:0007669"/>
    <property type="project" value="InterPro"/>
</dbReference>
<feature type="domain" description="Helicase C-terminal" evidence="9">
    <location>
        <begin position="278"/>
        <end position="426"/>
    </location>
</feature>
<dbReference type="GO" id="GO:0016787">
    <property type="term" value="F:hydrolase activity"/>
    <property type="evidence" value="ECO:0007669"/>
    <property type="project" value="UniProtKB-KW"/>
</dbReference>
<dbReference type="HOGENOM" id="CLU_003041_21_4_7"/>
<dbReference type="STRING" id="901.DESPIGER_2198"/>
<feature type="region of interest" description="Disordered" evidence="7">
    <location>
        <begin position="1"/>
        <end position="24"/>
    </location>
</feature>
<evidence type="ECO:0000256" key="5">
    <source>
        <dbReference type="ARBA" id="ARBA00038437"/>
    </source>
</evidence>
<feature type="compositionally biased region" description="Basic residues" evidence="7">
    <location>
        <begin position="560"/>
        <end position="569"/>
    </location>
</feature>
<dbReference type="InterPro" id="IPR014001">
    <property type="entry name" value="Helicase_ATP-bd"/>
</dbReference>
<dbReference type="PANTHER" id="PTHR47959">
    <property type="entry name" value="ATP-DEPENDENT RNA HELICASE RHLE-RELATED"/>
    <property type="match status" value="1"/>
</dbReference>
<dbReference type="Pfam" id="PF00270">
    <property type="entry name" value="DEAD"/>
    <property type="match status" value="1"/>
</dbReference>
<evidence type="ECO:0000256" key="2">
    <source>
        <dbReference type="ARBA" id="ARBA00022801"/>
    </source>
</evidence>
<name>B6WW08_9BACT</name>
<dbReference type="InterPro" id="IPR044742">
    <property type="entry name" value="DEAD/DEAH_RhlB"/>
</dbReference>
<sequence length="578" mass="63225">MRQRAIMSDITDPTCPASAGEAAQEQAAPAAELSTPGASLENFSVAEPENALPRATLETLPETIAAACGRAGWTSLMPVQSLALPYLLEGRDIMVQSRTGSGKTGCYLLPLVPRLDPELHAVQALILVPTRELAVQVEHEARTLFEGTGIRPVAVYGGVGYKKQMDALRDGAQLVVGTPGRVLDHLLRRTLSLEDLDVLVFDEADRMLSIGFYPDMKEVQRYLPRRRIHTSMFSATYPPHVLKLAGEFLTEPSMLSLSQKEVHVAEVQHLFCQSRPMDKDRVLVRLLETENPASAIIFCNTKANVHYITGVLQGFGYNADELSADLSQARREAVLDKIRQGSLQYLVATDVAARGIDIPALSHVFLYEPPEDHESYIHRAGRTGRAGAAGTVISLVDIMQRMELERIARHYKIALREIPAPTDEDVAVVAGARVTTLLESRFRKLTGLEKMRVARYAPLVRELASQAEDDENGLLLAMLVDAAYQESLGHVQQLPEGRSESSRRGEGEGRGRKRSSRRRRDRGDKSAEAAAPAAEAVAEAAPAADAGDAPASAEGEGTTKRRRRRRRRKPATEGQAEA</sequence>
<evidence type="ECO:0000256" key="3">
    <source>
        <dbReference type="ARBA" id="ARBA00022806"/>
    </source>
</evidence>
<evidence type="ECO:0000313" key="11">
    <source>
        <dbReference type="Proteomes" id="UP000003676"/>
    </source>
</evidence>
<keyword evidence="1 6" id="KW-0547">Nucleotide-binding</keyword>
<dbReference type="GO" id="GO:0003724">
    <property type="term" value="F:RNA helicase activity"/>
    <property type="evidence" value="ECO:0007669"/>
    <property type="project" value="UniProtKB-ARBA"/>
</dbReference>
<dbReference type="eggNOG" id="COG0513">
    <property type="taxonomic scope" value="Bacteria"/>
</dbReference>
<dbReference type="AlphaFoldDB" id="B6WW08"/>
<evidence type="ECO:0000259" key="8">
    <source>
        <dbReference type="PROSITE" id="PS51192"/>
    </source>
</evidence>
<evidence type="ECO:0000256" key="7">
    <source>
        <dbReference type="SAM" id="MobiDB-lite"/>
    </source>
</evidence>
<dbReference type="InterPro" id="IPR027417">
    <property type="entry name" value="P-loop_NTPase"/>
</dbReference>
<comment type="similarity">
    <text evidence="5 6">Belongs to the DEAD box helicase family.</text>
</comment>
<feature type="compositionally biased region" description="Basic residues" evidence="7">
    <location>
        <begin position="511"/>
        <end position="520"/>
    </location>
</feature>
<reference evidence="10 11" key="1">
    <citation type="submission" date="2008-10" db="EMBL/GenBank/DDBJ databases">
        <title>Draft genome sequence of Desulvovibrio piger (ATCC 29098).</title>
        <authorList>
            <person name="Sudarsanam P."/>
            <person name="Ley R."/>
            <person name="Guruge J."/>
            <person name="Turnbaugh P.J."/>
            <person name="Mahowald M."/>
            <person name="Liep D."/>
            <person name="Gordon J."/>
        </authorList>
    </citation>
    <scope>NUCLEOTIDE SEQUENCE [LARGE SCALE GENOMIC DNA]</scope>
    <source>
        <strain evidence="10 11">ATCC 29098</strain>
    </source>
</reference>
<proteinExistence type="inferred from homology"/>
<evidence type="ECO:0000256" key="6">
    <source>
        <dbReference type="RuleBase" id="RU000492"/>
    </source>
</evidence>
<dbReference type="GO" id="GO:0005524">
    <property type="term" value="F:ATP binding"/>
    <property type="evidence" value="ECO:0007669"/>
    <property type="project" value="UniProtKB-KW"/>
</dbReference>
<gene>
    <name evidence="10" type="ORF">DESPIG_02276</name>
</gene>
<evidence type="ECO:0000259" key="9">
    <source>
        <dbReference type="PROSITE" id="PS51194"/>
    </source>
</evidence>
<feature type="region of interest" description="Disordered" evidence="7">
    <location>
        <begin position="490"/>
        <end position="578"/>
    </location>
</feature>
<comment type="caution">
    <text evidence="10">The sequence shown here is derived from an EMBL/GenBank/DDBJ whole genome shotgun (WGS) entry which is preliminary data.</text>
</comment>
<keyword evidence="4 6" id="KW-0067">ATP-binding</keyword>
<dbReference type="EMBL" id="ABXU01000067">
    <property type="protein sequence ID" value="EEB32908.1"/>
    <property type="molecule type" value="Genomic_DNA"/>
</dbReference>
<dbReference type="GO" id="GO:0005829">
    <property type="term" value="C:cytosol"/>
    <property type="evidence" value="ECO:0007669"/>
    <property type="project" value="TreeGrafter"/>
</dbReference>
<dbReference type="InterPro" id="IPR001650">
    <property type="entry name" value="Helicase_C-like"/>
</dbReference>
<dbReference type="InterPro" id="IPR000629">
    <property type="entry name" value="RNA-helicase_DEAD-box_CS"/>
</dbReference>
<dbReference type="CDD" id="cd18787">
    <property type="entry name" value="SF2_C_DEAD"/>
    <property type="match status" value="1"/>
</dbReference>
<dbReference type="InterPro" id="IPR011545">
    <property type="entry name" value="DEAD/DEAH_box_helicase_dom"/>
</dbReference>
<dbReference type="CDD" id="cd00268">
    <property type="entry name" value="DEADc"/>
    <property type="match status" value="1"/>
</dbReference>
<feature type="compositionally biased region" description="Low complexity" evidence="7">
    <location>
        <begin position="528"/>
        <end position="556"/>
    </location>
</feature>
<feature type="domain" description="Helicase ATP-binding" evidence="8">
    <location>
        <begin position="84"/>
        <end position="255"/>
    </location>
</feature>
<evidence type="ECO:0000256" key="1">
    <source>
        <dbReference type="ARBA" id="ARBA00022741"/>
    </source>
</evidence>
<accession>B6WW08</accession>
<dbReference type="SMART" id="SM00490">
    <property type="entry name" value="HELICc"/>
    <property type="match status" value="1"/>
</dbReference>
<keyword evidence="3 6" id="KW-0347">Helicase</keyword>
<dbReference type="InterPro" id="IPR050079">
    <property type="entry name" value="DEAD_box_RNA_helicase"/>
</dbReference>
<dbReference type="PROSITE" id="PS51194">
    <property type="entry name" value="HELICASE_CTER"/>
    <property type="match status" value="1"/>
</dbReference>
<dbReference type="Proteomes" id="UP000003676">
    <property type="component" value="Unassembled WGS sequence"/>
</dbReference>
<dbReference type="SMART" id="SM00487">
    <property type="entry name" value="DEXDc"/>
    <property type="match status" value="1"/>
</dbReference>
<dbReference type="SUPFAM" id="SSF52540">
    <property type="entry name" value="P-loop containing nucleoside triphosphate hydrolases"/>
    <property type="match status" value="1"/>
</dbReference>
<dbReference type="Gene3D" id="3.40.50.300">
    <property type="entry name" value="P-loop containing nucleotide triphosphate hydrolases"/>
    <property type="match status" value="2"/>
</dbReference>
<feature type="compositionally biased region" description="Basic and acidic residues" evidence="7">
    <location>
        <begin position="497"/>
        <end position="510"/>
    </location>
</feature>
<evidence type="ECO:0000313" key="10">
    <source>
        <dbReference type="EMBL" id="EEB32908.1"/>
    </source>
</evidence>
<keyword evidence="2 6" id="KW-0378">Hydrolase</keyword>
<evidence type="ECO:0000256" key="4">
    <source>
        <dbReference type="ARBA" id="ARBA00022840"/>
    </source>
</evidence>
<dbReference type="PANTHER" id="PTHR47959:SF1">
    <property type="entry name" value="ATP-DEPENDENT RNA HELICASE DBPA"/>
    <property type="match status" value="1"/>
</dbReference>
<reference evidence="10 11" key="2">
    <citation type="submission" date="2008-10" db="EMBL/GenBank/DDBJ databases">
        <authorList>
            <person name="Fulton L."/>
            <person name="Clifton S."/>
            <person name="Fulton B."/>
            <person name="Xu J."/>
            <person name="Minx P."/>
            <person name="Pepin K.H."/>
            <person name="Johnson M."/>
            <person name="Bhonagiri V."/>
            <person name="Nash W.E."/>
            <person name="Mardis E.R."/>
            <person name="Wilson R.K."/>
        </authorList>
    </citation>
    <scope>NUCLEOTIDE SEQUENCE [LARGE SCALE GENOMIC DNA]</scope>
    <source>
        <strain evidence="10 11">ATCC 29098</strain>
    </source>
</reference>
<dbReference type="PROSITE" id="PS00039">
    <property type="entry name" value="DEAD_ATP_HELICASE"/>
    <property type="match status" value="1"/>
</dbReference>
<dbReference type="Pfam" id="PF00271">
    <property type="entry name" value="Helicase_C"/>
    <property type="match status" value="1"/>
</dbReference>
<protein>
    <submittedName>
        <fullName evidence="10">DEAD/DEAH box helicase</fullName>
    </submittedName>
</protein>